<gene>
    <name evidence="1" type="ORF">D6D85_10730</name>
</gene>
<accession>A0A3R9QCP3</accession>
<dbReference type="Proteomes" id="UP000277582">
    <property type="component" value="Unassembled WGS sequence"/>
</dbReference>
<sequence length="343" mass="38396">MRRPYVVVSLSVLLALILLAPNILMAQPVGTEHNIEIDASKGVSIKPFDVKSLMQCPLKGGCSCNHTVKLIEKGENRSVFSVRYVRDGVENEAIVDVRGNIMGRGADIDIYLNGTKYQVHVQRISIFPARPPIEPVPIRPIQTESKAGKPPVFRGLEINLVRITGNLTAEYYELNYTVRDPSGNLSIFTTLFPREDGYIASTLVRYSPVNKKVESLEFVNISGPVKLSEMYEMLSDTAERLSKVYEKGNKTVREQLVPGYLVMARHLRHLAGMVENMWIDKPVLNAKALITDDWVCEWLCTYTAAWICFGICETITGGFGTVLCGIVCVWIAERVCSWFCSWA</sequence>
<dbReference type="EMBL" id="RCOS01000122">
    <property type="protein sequence ID" value="RSN73321.1"/>
    <property type="molecule type" value="Genomic_DNA"/>
</dbReference>
<protein>
    <submittedName>
        <fullName evidence="1">Uncharacterized protein</fullName>
    </submittedName>
</protein>
<keyword evidence="2" id="KW-1185">Reference proteome</keyword>
<proteinExistence type="predicted"/>
<evidence type="ECO:0000313" key="1">
    <source>
        <dbReference type="EMBL" id="RSN73321.1"/>
    </source>
</evidence>
<dbReference type="AlphaFoldDB" id="A0A3R9QCP3"/>
<evidence type="ECO:0000313" key="2">
    <source>
        <dbReference type="Proteomes" id="UP000277582"/>
    </source>
</evidence>
<comment type="caution">
    <text evidence="1">The sequence shown here is derived from an EMBL/GenBank/DDBJ whole genome shotgun (WGS) entry which is preliminary data.</text>
</comment>
<reference evidence="1 2" key="1">
    <citation type="submission" date="2018-10" db="EMBL/GenBank/DDBJ databases">
        <title>Co-occurring genomic capacity for anaerobic methane metabolism and dissimilatory sulfite reduction discovered in the Korarchaeota.</title>
        <authorList>
            <person name="Mckay L.J."/>
            <person name="Dlakic M."/>
            <person name="Fields M.W."/>
            <person name="Delmont T.O."/>
            <person name="Eren A.M."/>
            <person name="Jay Z.J."/>
            <person name="Klingelsmith K.B."/>
            <person name="Rusch D.B."/>
            <person name="Inskeep W.P."/>
        </authorList>
    </citation>
    <scope>NUCLEOTIDE SEQUENCE [LARGE SCALE GENOMIC DNA]</scope>
    <source>
        <strain evidence="1 2">MDKW</strain>
    </source>
</reference>
<dbReference type="RefSeq" id="WP_125671963.1">
    <property type="nucleotide sequence ID" value="NZ_RCOS01000122.1"/>
</dbReference>
<organism evidence="1 2">
    <name type="scientific">Candidatus Methanodesulfokora washburnensis</name>
    <dbReference type="NCBI Taxonomy" id="2478471"/>
    <lineage>
        <taxon>Archaea</taxon>
        <taxon>Thermoproteota</taxon>
        <taxon>Candidatus Korarchaeia</taxon>
        <taxon>Candidatus Korarchaeia incertae sedis</taxon>
        <taxon>Candidatus Methanodesulfokora</taxon>
    </lineage>
</organism>
<name>A0A3R9QCP3_9CREN</name>